<protein>
    <submittedName>
        <fullName evidence="1">Uncharacterized protein</fullName>
    </submittedName>
</protein>
<dbReference type="Proteomes" id="UP000031036">
    <property type="component" value="Unassembled WGS sequence"/>
</dbReference>
<name>A0A0B2VZB4_TOXCA</name>
<evidence type="ECO:0000313" key="2">
    <source>
        <dbReference type="Proteomes" id="UP000031036"/>
    </source>
</evidence>
<proteinExistence type="predicted"/>
<sequence length="133" mass="14909">MLRVVPGTTRNDIKLWIVPRISEHNKKFTPLAFQYGIAASPLASSIGITPPDAFLWELQKNERPPTMHEKQQESRISVKKSNWTECLVSLRSALAALRSAPNSFSVRPIEVEIQGPKIAKTDILGFLADRQCN</sequence>
<reference evidence="1 2" key="1">
    <citation type="submission" date="2014-11" db="EMBL/GenBank/DDBJ databases">
        <title>Genetic blueprint of the zoonotic pathogen Toxocara canis.</title>
        <authorList>
            <person name="Zhu X.-Q."/>
            <person name="Korhonen P.K."/>
            <person name="Cai H."/>
            <person name="Young N.D."/>
            <person name="Nejsum P."/>
            <person name="von Samson-Himmelstjerna G."/>
            <person name="Boag P.R."/>
            <person name="Tan P."/>
            <person name="Li Q."/>
            <person name="Min J."/>
            <person name="Yang Y."/>
            <person name="Wang X."/>
            <person name="Fang X."/>
            <person name="Hall R.S."/>
            <person name="Hofmann A."/>
            <person name="Sternberg P.W."/>
            <person name="Jex A.R."/>
            <person name="Gasser R.B."/>
        </authorList>
    </citation>
    <scope>NUCLEOTIDE SEQUENCE [LARGE SCALE GENOMIC DNA]</scope>
    <source>
        <strain evidence="1">PN_DK_2014</strain>
    </source>
</reference>
<dbReference type="EMBL" id="JPKZ01000634">
    <property type="protein sequence ID" value="KHN86310.1"/>
    <property type="molecule type" value="Genomic_DNA"/>
</dbReference>
<evidence type="ECO:0000313" key="1">
    <source>
        <dbReference type="EMBL" id="KHN86310.1"/>
    </source>
</evidence>
<accession>A0A0B2VZB4</accession>
<gene>
    <name evidence="1" type="ORF">Tcan_04069</name>
</gene>
<keyword evidence="2" id="KW-1185">Reference proteome</keyword>
<comment type="caution">
    <text evidence="1">The sequence shown here is derived from an EMBL/GenBank/DDBJ whole genome shotgun (WGS) entry which is preliminary data.</text>
</comment>
<organism evidence="1 2">
    <name type="scientific">Toxocara canis</name>
    <name type="common">Canine roundworm</name>
    <dbReference type="NCBI Taxonomy" id="6265"/>
    <lineage>
        <taxon>Eukaryota</taxon>
        <taxon>Metazoa</taxon>
        <taxon>Ecdysozoa</taxon>
        <taxon>Nematoda</taxon>
        <taxon>Chromadorea</taxon>
        <taxon>Rhabditida</taxon>
        <taxon>Spirurina</taxon>
        <taxon>Ascaridomorpha</taxon>
        <taxon>Ascaridoidea</taxon>
        <taxon>Toxocaridae</taxon>
        <taxon>Toxocara</taxon>
    </lineage>
</organism>
<dbReference type="AlphaFoldDB" id="A0A0B2VZB4"/>